<dbReference type="SUPFAM" id="SSF51344">
    <property type="entry name" value="Epsilon subunit of F1F0-ATP synthase N-terminal domain"/>
    <property type="match status" value="1"/>
</dbReference>
<keyword evidence="9" id="KW-0375">Hydrogen ion transport</keyword>
<evidence type="ECO:0000259" key="11">
    <source>
        <dbReference type="Pfam" id="PF02823"/>
    </source>
</evidence>
<keyword evidence="7 9" id="KW-0139">CF(1)</keyword>
<keyword evidence="13" id="KW-1185">Reference proteome</keyword>
<dbReference type="PANTHER" id="PTHR13822">
    <property type="entry name" value="ATP SYNTHASE DELTA/EPSILON CHAIN"/>
    <property type="match status" value="1"/>
</dbReference>
<evidence type="ECO:0000313" key="13">
    <source>
        <dbReference type="Proteomes" id="UP000324974"/>
    </source>
</evidence>
<evidence type="ECO:0000256" key="1">
    <source>
        <dbReference type="ARBA" id="ARBA00003543"/>
    </source>
</evidence>
<keyword evidence="9" id="KW-1003">Cell membrane</keyword>
<dbReference type="PANTHER" id="PTHR13822:SF10">
    <property type="entry name" value="ATP SYNTHASE EPSILON CHAIN, CHLOROPLASTIC"/>
    <property type="match status" value="1"/>
</dbReference>
<dbReference type="GO" id="GO:0005886">
    <property type="term" value="C:plasma membrane"/>
    <property type="evidence" value="ECO:0007669"/>
    <property type="project" value="UniProtKB-SubCell"/>
</dbReference>
<dbReference type="CDD" id="cd12152">
    <property type="entry name" value="F1-ATPase_delta"/>
    <property type="match status" value="1"/>
</dbReference>
<dbReference type="AlphaFoldDB" id="A0A5C1AFY0"/>
<dbReference type="Gene3D" id="2.60.15.10">
    <property type="entry name" value="F0F1 ATP synthase delta/epsilon subunit, N-terminal"/>
    <property type="match status" value="1"/>
</dbReference>
<evidence type="ECO:0000256" key="4">
    <source>
        <dbReference type="ARBA" id="ARBA00022448"/>
    </source>
</evidence>
<sequence length="135" mass="14694">MAEATNKTLRVVVVTPERAVLDESADMVVLPLFDGEFGVMANHSPFVGQLGPGELRIKHGTETRHYFIDGGFAQVAKNVVNVLTQFARKKDDLTEAVIVAEQTKADAIVATNDVEKATKAKMITRAAAMRRVAKK</sequence>
<evidence type="ECO:0000256" key="7">
    <source>
        <dbReference type="ARBA" id="ARBA00023196"/>
    </source>
</evidence>
<dbReference type="Proteomes" id="UP000324974">
    <property type="component" value="Chromosome"/>
</dbReference>
<evidence type="ECO:0000256" key="2">
    <source>
        <dbReference type="ARBA" id="ARBA00004184"/>
    </source>
</evidence>
<evidence type="ECO:0000256" key="9">
    <source>
        <dbReference type="HAMAP-Rule" id="MF_00530"/>
    </source>
</evidence>
<evidence type="ECO:0000313" key="12">
    <source>
        <dbReference type="EMBL" id="QEL17037.1"/>
    </source>
</evidence>
<protein>
    <recommendedName>
        <fullName evidence="9">ATP synthase epsilon chain</fullName>
    </recommendedName>
    <alternativeName>
        <fullName evidence="9">ATP synthase F1 sector epsilon subunit</fullName>
    </alternativeName>
    <alternativeName>
        <fullName evidence="9">F-ATPase epsilon subunit</fullName>
    </alternativeName>
</protein>
<dbReference type="InterPro" id="IPR001469">
    <property type="entry name" value="ATP_synth_F1_dsu/esu"/>
</dbReference>
<comment type="subunit">
    <text evidence="9 10">F-type ATPases have 2 components, CF(1) - the catalytic core - and CF(0) - the membrane proton channel. CF(1) has five subunits: alpha(3), beta(3), gamma(1), delta(1), epsilon(1). CF(0) has three main subunits: a, b and c.</text>
</comment>
<dbReference type="GO" id="GO:0005524">
    <property type="term" value="F:ATP binding"/>
    <property type="evidence" value="ECO:0007669"/>
    <property type="project" value="UniProtKB-UniRule"/>
</dbReference>
<dbReference type="GO" id="GO:0045259">
    <property type="term" value="C:proton-transporting ATP synthase complex"/>
    <property type="evidence" value="ECO:0007669"/>
    <property type="project" value="UniProtKB-KW"/>
</dbReference>
<dbReference type="NCBIfam" id="TIGR01216">
    <property type="entry name" value="ATP_synt_epsi"/>
    <property type="match status" value="1"/>
</dbReference>
<dbReference type="EMBL" id="CP042425">
    <property type="protein sequence ID" value="QEL17037.1"/>
    <property type="molecule type" value="Genomic_DNA"/>
</dbReference>
<keyword evidence="8 9" id="KW-0066">ATP synthesis</keyword>
<evidence type="ECO:0000256" key="8">
    <source>
        <dbReference type="ARBA" id="ARBA00023310"/>
    </source>
</evidence>
<organism evidence="12 13">
    <name type="scientific">Limnoglobus roseus</name>
    <dbReference type="NCBI Taxonomy" id="2598579"/>
    <lineage>
        <taxon>Bacteria</taxon>
        <taxon>Pseudomonadati</taxon>
        <taxon>Planctomycetota</taxon>
        <taxon>Planctomycetia</taxon>
        <taxon>Gemmatales</taxon>
        <taxon>Gemmataceae</taxon>
        <taxon>Limnoglobus</taxon>
    </lineage>
</organism>
<dbReference type="Pfam" id="PF02823">
    <property type="entry name" value="ATP-synt_DE_N"/>
    <property type="match status" value="1"/>
</dbReference>
<reference evidence="13" key="1">
    <citation type="submission" date="2019-08" db="EMBL/GenBank/DDBJ databases">
        <title>Limnoglobus roseus gen. nov., sp. nov., a novel freshwater planctomycete with a giant genome from the family Gemmataceae.</title>
        <authorList>
            <person name="Kulichevskaya I.S."/>
            <person name="Naumoff D.G."/>
            <person name="Miroshnikov K."/>
            <person name="Ivanova A."/>
            <person name="Philippov D.A."/>
            <person name="Hakobyan A."/>
            <person name="Rijpstra I.C."/>
            <person name="Sinninghe Damste J.S."/>
            <person name="Liesack W."/>
            <person name="Dedysh S.N."/>
        </authorList>
    </citation>
    <scope>NUCLEOTIDE SEQUENCE [LARGE SCALE GENOMIC DNA]</scope>
    <source>
        <strain evidence="13">PX52</strain>
    </source>
</reference>
<dbReference type="GO" id="GO:0046933">
    <property type="term" value="F:proton-transporting ATP synthase activity, rotational mechanism"/>
    <property type="evidence" value="ECO:0007669"/>
    <property type="project" value="UniProtKB-UniRule"/>
</dbReference>
<dbReference type="InterPro" id="IPR036771">
    <property type="entry name" value="ATPsynth_dsu/esu_N"/>
</dbReference>
<evidence type="ECO:0000256" key="5">
    <source>
        <dbReference type="ARBA" id="ARBA00023065"/>
    </source>
</evidence>
<keyword evidence="6 9" id="KW-0472">Membrane</keyword>
<keyword evidence="4 9" id="KW-0813">Transport</keyword>
<dbReference type="InterPro" id="IPR020546">
    <property type="entry name" value="ATP_synth_F1_dsu/esu_N"/>
</dbReference>
<evidence type="ECO:0000256" key="3">
    <source>
        <dbReference type="ARBA" id="ARBA00005712"/>
    </source>
</evidence>
<dbReference type="KEGG" id="lrs:PX52LOC_04013"/>
<feature type="domain" description="ATP synthase F1 complex delta/epsilon subunit N-terminal" evidence="11">
    <location>
        <begin position="9"/>
        <end position="87"/>
    </location>
</feature>
<evidence type="ECO:0000256" key="10">
    <source>
        <dbReference type="RuleBase" id="RU003656"/>
    </source>
</evidence>
<comment type="function">
    <text evidence="1 9">Produces ATP from ADP in the presence of a proton gradient across the membrane.</text>
</comment>
<keyword evidence="5 9" id="KW-0406">Ion transport</keyword>
<comment type="similarity">
    <text evidence="3 9 10">Belongs to the ATPase epsilon chain family.</text>
</comment>
<accession>A0A5C1AFY0</accession>
<name>A0A5C1AFY0_9BACT</name>
<comment type="subcellular location">
    <subcellularLocation>
        <location evidence="9">Cell membrane</location>
        <topology evidence="9">Peripheral membrane protein</topology>
    </subcellularLocation>
    <subcellularLocation>
        <location evidence="2">Endomembrane system</location>
        <topology evidence="2">Peripheral membrane protein</topology>
    </subcellularLocation>
</comment>
<dbReference type="RefSeq" id="WP_149111695.1">
    <property type="nucleotide sequence ID" value="NZ_CP042425.1"/>
</dbReference>
<proteinExistence type="inferred from homology"/>
<dbReference type="HAMAP" id="MF_00530">
    <property type="entry name" value="ATP_synth_epsil_bac"/>
    <property type="match status" value="1"/>
</dbReference>
<evidence type="ECO:0000256" key="6">
    <source>
        <dbReference type="ARBA" id="ARBA00023136"/>
    </source>
</evidence>
<gene>
    <name evidence="9 12" type="primary">atpC</name>
    <name evidence="12" type="ORF">PX52LOC_04013</name>
</gene>
<dbReference type="GO" id="GO:0012505">
    <property type="term" value="C:endomembrane system"/>
    <property type="evidence" value="ECO:0007669"/>
    <property type="project" value="UniProtKB-SubCell"/>
</dbReference>
<dbReference type="OrthoDB" id="277064at2"/>